<protein>
    <submittedName>
        <fullName evidence="1">Uncharacterized protein</fullName>
    </submittedName>
</protein>
<sequence>MVEQGRIERIAGQVLNGVALRTRPCVIGTPRLLRKSEPHTGLGPPRARSGRCKARRPRSSVCFLPCGVSVAREERGARNEERGTRPVRGAQIRTLLLFDPAAGRKLRYRQDAPRNGILSHCLFRPPLSCIASRRLRPPPSPCSSPLASPAPLRHSSHPITAPIRYTYPAPGLRLANSIPPSTNSASPPLIAARTWPIAAP</sequence>
<dbReference type="EMBL" id="JAGTJR010000043">
    <property type="protein sequence ID" value="KAH7031849.1"/>
    <property type="molecule type" value="Genomic_DNA"/>
</dbReference>
<comment type="caution">
    <text evidence="1">The sequence shown here is derived from an EMBL/GenBank/DDBJ whole genome shotgun (WGS) entry which is preliminary data.</text>
</comment>
<gene>
    <name evidence="1" type="ORF">B0J12DRAFT_313703</name>
</gene>
<accession>A0ABQ8FZB9</accession>
<proteinExistence type="predicted"/>
<keyword evidence="2" id="KW-1185">Reference proteome</keyword>
<evidence type="ECO:0000313" key="1">
    <source>
        <dbReference type="EMBL" id="KAH7031849.1"/>
    </source>
</evidence>
<evidence type="ECO:0000313" key="2">
    <source>
        <dbReference type="Proteomes" id="UP000774617"/>
    </source>
</evidence>
<organism evidence="1 2">
    <name type="scientific">Macrophomina phaseolina</name>
    <dbReference type="NCBI Taxonomy" id="35725"/>
    <lineage>
        <taxon>Eukaryota</taxon>
        <taxon>Fungi</taxon>
        <taxon>Dikarya</taxon>
        <taxon>Ascomycota</taxon>
        <taxon>Pezizomycotina</taxon>
        <taxon>Dothideomycetes</taxon>
        <taxon>Dothideomycetes incertae sedis</taxon>
        <taxon>Botryosphaeriales</taxon>
        <taxon>Botryosphaeriaceae</taxon>
        <taxon>Macrophomina</taxon>
    </lineage>
</organism>
<name>A0ABQ8FZB9_9PEZI</name>
<reference evidence="1 2" key="1">
    <citation type="journal article" date="2021" name="Nat. Commun.">
        <title>Genetic determinants of endophytism in the Arabidopsis root mycobiome.</title>
        <authorList>
            <person name="Mesny F."/>
            <person name="Miyauchi S."/>
            <person name="Thiergart T."/>
            <person name="Pickel B."/>
            <person name="Atanasova L."/>
            <person name="Karlsson M."/>
            <person name="Huettel B."/>
            <person name="Barry K.W."/>
            <person name="Haridas S."/>
            <person name="Chen C."/>
            <person name="Bauer D."/>
            <person name="Andreopoulos W."/>
            <person name="Pangilinan J."/>
            <person name="LaButti K."/>
            <person name="Riley R."/>
            <person name="Lipzen A."/>
            <person name="Clum A."/>
            <person name="Drula E."/>
            <person name="Henrissat B."/>
            <person name="Kohler A."/>
            <person name="Grigoriev I.V."/>
            <person name="Martin F.M."/>
            <person name="Hacquard S."/>
        </authorList>
    </citation>
    <scope>NUCLEOTIDE SEQUENCE [LARGE SCALE GENOMIC DNA]</scope>
    <source>
        <strain evidence="1 2">MPI-SDFR-AT-0080</strain>
    </source>
</reference>
<dbReference type="Proteomes" id="UP000774617">
    <property type="component" value="Unassembled WGS sequence"/>
</dbReference>